<dbReference type="InterPro" id="IPR051855">
    <property type="entry name" value="eIF2B_beta_subunit"/>
</dbReference>
<evidence type="ECO:0000256" key="4">
    <source>
        <dbReference type="SAM" id="MobiDB-lite"/>
    </source>
</evidence>
<keyword evidence="2" id="KW-0396">Initiation factor</keyword>
<evidence type="ECO:0000256" key="2">
    <source>
        <dbReference type="ARBA" id="ARBA00022540"/>
    </source>
</evidence>
<protein>
    <submittedName>
        <fullName evidence="5">Uncharacterized protein</fullName>
    </submittedName>
</protein>
<feature type="compositionally biased region" description="Basic residues" evidence="4">
    <location>
        <begin position="54"/>
        <end position="66"/>
    </location>
</feature>
<dbReference type="EMBL" id="QXFY01007122">
    <property type="protein sequence ID" value="KAE9266853.1"/>
    <property type="molecule type" value="Genomic_DNA"/>
</dbReference>
<feature type="compositionally biased region" description="Pro residues" evidence="4">
    <location>
        <begin position="89"/>
        <end position="99"/>
    </location>
</feature>
<dbReference type="GO" id="GO:0005851">
    <property type="term" value="C:eukaryotic translation initiation factor 2B complex"/>
    <property type="evidence" value="ECO:0007669"/>
    <property type="project" value="TreeGrafter"/>
</dbReference>
<evidence type="ECO:0000256" key="1">
    <source>
        <dbReference type="ARBA" id="ARBA00022490"/>
    </source>
</evidence>
<dbReference type="SUPFAM" id="SSF100950">
    <property type="entry name" value="NagB/RpiA/CoA transferase-like"/>
    <property type="match status" value="1"/>
</dbReference>
<evidence type="ECO:0000313" key="6">
    <source>
        <dbReference type="Proteomes" id="UP000486351"/>
    </source>
</evidence>
<evidence type="ECO:0000313" key="5">
    <source>
        <dbReference type="EMBL" id="KAE9266853.1"/>
    </source>
</evidence>
<sequence length="144" mass="15745">MTTSALSRMLETVELSAVGEILKKFPQLGHILITAHAHELAIGNVVRRVLSRSARMRRGSRRHVRRHTADARRAGGAGGRLRRADHSPAPTPDARPAPPSSHSNKVEAFLKTAAKKRQFKVIIVVSVPSLKGQRTANARSSREP</sequence>
<name>A0A6G0Q2Y4_9STRA</name>
<dbReference type="GO" id="GO:0003743">
    <property type="term" value="F:translation initiation factor activity"/>
    <property type="evidence" value="ECO:0007669"/>
    <property type="project" value="UniProtKB-KW"/>
</dbReference>
<keyword evidence="3" id="KW-0648">Protein biosynthesis</keyword>
<dbReference type="Proteomes" id="UP000486351">
    <property type="component" value="Unassembled WGS sequence"/>
</dbReference>
<keyword evidence="1" id="KW-0963">Cytoplasm</keyword>
<gene>
    <name evidence="5" type="ORF">PF008_g31511</name>
</gene>
<organism evidence="5 6">
    <name type="scientific">Phytophthora fragariae</name>
    <dbReference type="NCBI Taxonomy" id="53985"/>
    <lineage>
        <taxon>Eukaryota</taxon>
        <taxon>Sar</taxon>
        <taxon>Stramenopiles</taxon>
        <taxon>Oomycota</taxon>
        <taxon>Peronosporomycetes</taxon>
        <taxon>Peronosporales</taxon>
        <taxon>Peronosporaceae</taxon>
        <taxon>Phytophthora</taxon>
    </lineage>
</organism>
<dbReference type="PANTHER" id="PTHR45859:SF1">
    <property type="entry name" value="TRANSLATION INITIATION FACTOR EIF-2B SUBUNIT BETA"/>
    <property type="match status" value="1"/>
</dbReference>
<dbReference type="AlphaFoldDB" id="A0A6G0Q2Y4"/>
<dbReference type="PANTHER" id="PTHR45859">
    <property type="entry name" value="TRANSLATION INITIATION FACTOR EIF-2B SUBUNIT BETA"/>
    <property type="match status" value="1"/>
</dbReference>
<comment type="caution">
    <text evidence="5">The sequence shown here is derived from an EMBL/GenBank/DDBJ whole genome shotgun (WGS) entry which is preliminary data.</text>
</comment>
<accession>A0A6G0Q2Y4</accession>
<proteinExistence type="predicted"/>
<dbReference type="InterPro" id="IPR037171">
    <property type="entry name" value="NagB/RpiA_transferase-like"/>
</dbReference>
<dbReference type="GO" id="GO:0005085">
    <property type="term" value="F:guanyl-nucleotide exchange factor activity"/>
    <property type="evidence" value="ECO:0007669"/>
    <property type="project" value="TreeGrafter"/>
</dbReference>
<reference evidence="5 6" key="1">
    <citation type="submission" date="2018-09" db="EMBL/GenBank/DDBJ databases">
        <title>Genomic investigation of the strawberry pathogen Phytophthora fragariae indicates pathogenicity is determined by transcriptional variation in three key races.</title>
        <authorList>
            <person name="Adams T.M."/>
            <person name="Armitage A.D."/>
            <person name="Sobczyk M.K."/>
            <person name="Bates H.J."/>
            <person name="Dunwell J.M."/>
            <person name="Nellist C.F."/>
            <person name="Harrison R.J."/>
        </authorList>
    </citation>
    <scope>NUCLEOTIDE SEQUENCE [LARGE SCALE GENOMIC DNA]</scope>
    <source>
        <strain evidence="5 6">NOV-77</strain>
    </source>
</reference>
<evidence type="ECO:0000256" key="3">
    <source>
        <dbReference type="ARBA" id="ARBA00022917"/>
    </source>
</evidence>
<feature type="region of interest" description="Disordered" evidence="4">
    <location>
        <begin position="54"/>
        <end position="107"/>
    </location>
</feature>